<dbReference type="Proteomes" id="UP001152607">
    <property type="component" value="Unassembled WGS sequence"/>
</dbReference>
<reference evidence="4" key="1">
    <citation type="submission" date="2023-01" db="EMBL/GenBank/DDBJ databases">
        <authorList>
            <person name="Van Ghelder C."/>
            <person name="Rancurel C."/>
        </authorList>
    </citation>
    <scope>NUCLEOTIDE SEQUENCE</scope>
    <source>
        <strain evidence="4">CNCM I-4278</strain>
    </source>
</reference>
<feature type="compositionally biased region" description="Basic and acidic residues" evidence="1">
    <location>
        <begin position="338"/>
        <end position="353"/>
    </location>
</feature>
<feature type="domain" description="INO80 complex subunit 3-like middle region" evidence="3">
    <location>
        <begin position="241"/>
        <end position="341"/>
    </location>
</feature>
<organism evidence="4 5">
    <name type="scientific">Periconia digitata</name>
    <dbReference type="NCBI Taxonomy" id="1303443"/>
    <lineage>
        <taxon>Eukaryota</taxon>
        <taxon>Fungi</taxon>
        <taxon>Dikarya</taxon>
        <taxon>Ascomycota</taxon>
        <taxon>Pezizomycotina</taxon>
        <taxon>Dothideomycetes</taxon>
        <taxon>Pleosporomycetidae</taxon>
        <taxon>Pleosporales</taxon>
        <taxon>Massarineae</taxon>
        <taxon>Periconiaceae</taxon>
        <taxon>Periconia</taxon>
    </lineage>
</organism>
<feature type="region of interest" description="Disordered" evidence="1">
    <location>
        <begin position="90"/>
        <end position="119"/>
    </location>
</feature>
<sequence>MERGRCFCWPGGGRQVTNAGLAGAERESTRPAGVYTQTSCYSPLLRRRSSTILHHSTFASFIHTQLPFHNQHHIAFLSTLCTMASEAEIDPQQGQPYPPAVDAAPEPGADDQKAPVKRSWRRKYRKMRARFEETMNMSNALILGEWKAQALSRRLQEENDQLLDTLLTMNETARIPAPRRVDLRTLAETDPAIPTSLDPELIQHRLHELRSDLANGLITPESYAHLTEHLHNSQVAGSMLTLAKLESSVPHSTTPPHPPVDGVDLTETAPGYMSPNHEEEYLLSLDMAMANPNYKPESQDIRRTIPIQAPPSEKDLTIRNPNSVYNWLRKNQPQVFLQDKDQVNPENVPEKLPAKSANGGGRGKRQSAAHGTPAPKTEHEDEDGFVPETGTTAKPRKSKGGEEDGAYRPKGGSSRPSKRKREDGDAPTKGGRKKNRQSTSAVN</sequence>
<evidence type="ECO:0000313" key="5">
    <source>
        <dbReference type="Proteomes" id="UP001152607"/>
    </source>
</evidence>
<name>A0A9W4XRX2_9PLEO</name>
<dbReference type="EMBL" id="CAOQHR010000002">
    <property type="protein sequence ID" value="CAI6320420.1"/>
    <property type="molecule type" value="Genomic_DNA"/>
</dbReference>
<keyword evidence="5" id="KW-1185">Reference proteome</keyword>
<feature type="domain" description="INO80 complex subunit 3 N-terminal" evidence="2">
    <location>
        <begin position="118"/>
        <end position="185"/>
    </location>
</feature>
<dbReference type="InterPro" id="IPR032742">
    <property type="entry name" value="Iec3_N"/>
</dbReference>
<evidence type="ECO:0000313" key="4">
    <source>
        <dbReference type="EMBL" id="CAI6320420.1"/>
    </source>
</evidence>
<comment type="caution">
    <text evidence="4">The sequence shown here is derived from an EMBL/GenBank/DDBJ whole genome shotgun (WGS) entry which is preliminary data.</text>
</comment>
<feature type="region of interest" description="Disordered" evidence="1">
    <location>
        <begin position="337"/>
        <end position="443"/>
    </location>
</feature>
<accession>A0A9W4XRX2</accession>
<proteinExistence type="predicted"/>
<dbReference type="OrthoDB" id="4095124at2759"/>
<evidence type="ECO:0000259" key="2">
    <source>
        <dbReference type="Pfam" id="PF14612"/>
    </source>
</evidence>
<dbReference type="Pfam" id="PF24244">
    <property type="entry name" value="Iec3-like_M"/>
    <property type="match status" value="1"/>
</dbReference>
<evidence type="ECO:0000259" key="3">
    <source>
        <dbReference type="Pfam" id="PF24244"/>
    </source>
</evidence>
<dbReference type="GO" id="GO:0006338">
    <property type="term" value="P:chromatin remodeling"/>
    <property type="evidence" value="ECO:0007669"/>
    <property type="project" value="InterPro"/>
</dbReference>
<gene>
    <name evidence="4" type="ORF">PDIGIT_LOCUS3574</name>
</gene>
<dbReference type="Pfam" id="PF14612">
    <property type="entry name" value="Ino80_Iec3"/>
    <property type="match status" value="1"/>
</dbReference>
<protein>
    <submittedName>
        <fullName evidence="4">Uncharacterized protein</fullName>
    </submittedName>
</protein>
<dbReference type="InterPro" id="IPR055449">
    <property type="entry name" value="Iec3-like_M"/>
</dbReference>
<dbReference type="GO" id="GO:0031011">
    <property type="term" value="C:Ino80 complex"/>
    <property type="evidence" value="ECO:0007669"/>
    <property type="project" value="InterPro"/>
</dbReference>
<evidence type="ECO:0000256" key="1">
    <source>
        <dbReference type="SAM" id="MobiDB-lite"/>
    </source>
</evidence>
<dbReference type="AlphaFoldDB" id="A0A9W4XRX2"/>